<comment type="caution">
    <text evidence="3">The sequence shown here is derived from an EMBL/GenBank/DDBJ whole genome shotgun (WGS) entry which is preliminary data.</text>
</comment>
<evidence type="ECO:0000256" key="2">
    <source>
        <dbReference type="SAM" id="MobiDB-lite"/>
    </source>
</evidence>
<sequence>MPAITRSKSPCKKAPADQNQAFSAADTSTNVAPVANMKAPAKEALTGANNTLSDAMAPALAPLSPSKRKRSAKILSGDEGVGAQPSEPMKRTRVESSDAPRSHPASGQPDLAATTYPQVERVILGLEVTPVFGTTGGAPKEGLDAAASTPISSPKSVETTAAAPVLDGEENGAMAKAPISAVTVAAGQADDETVLEQHSPHPAADSADPLTANEAEAHLPAATHGCSSSDREVTNEELGAQKIGITNKCKCDKLAVKKQKIAHLKANLSKIYADVHRAKAVFQEKYEAAVEETNAIEIKEQEAQHEINRISNHLRYLLKTNNTLQSDKNRLSAQNRDLSQLYDSSKRENEQLVQRNGELLEDINKYHSALNVFNTQAPLLTSDQAELKRTRELLKAATVKAAEYDHVFQNSNDYFGAKKVVKGIKPVDPAQGGMSHDNYNREEQAQENRSRDFRTPTPDNNGGMTGAQQSHPASGLAGFRESIRWKCLHNRGYNGNTCGHCGVHVLAEGHPEFDRDRSVAPADKRPHNSSDEEERDRDSASYEPAEAVVNIQDESQQVGPPDLRGNEDYEDSDEEDGSHYGDSPVLSGNEDEENDEEDASQHDSPPVLPDYEYYENEDQQDHQEPPHPAAEVEKTTAAPSDTLNSFSPSPSPSKKRKESPVSASSPAKKFKLTETESAGPSSTAAPDKASFFKPAHPGWGSPSFLSPQVTVTAPAPSTSTSTSERTIAAPLFPTVITRSGAAVQFGAATTFGAIGTAESPVRFGATNSFGVPAFSASSSSVAASPKEDKPEDKPADEEK</sequence>
<feature type="region of interest" description="Disordered" evidence="2">
    <location>
        <begin position="56"/>
        <end position="114"/>
    </location>
</feature>
<feature type="compositionally biased region" description="Polar residues" evidence="2">
    <location>
        <begin position="457"/>
        <end position="472"/>
    </location>
</feature>
<dbReference type="EMBL" id="PQXK01000295">
    <property type="protein sequence ID" value="TGO32693.1"/>
    <property type="molecule type" value="Genomic_DNA"/>
</dbReference>
<evidence type="ECO:0000313" key="4">
    <source>
        <dbReference type="Proteomes" id="UP000297814"/>
    </source>
</evidence>
<feature type="compositionally biased region" description="Basic and acidic residues" evidence="2">
    <location>
        <begin position="514"/>
        <end position="540"/>
    </location>
</feature>
<name>A0A4Z1GFE1_9HELO</name>
<feature type="compositionally biased region" description="Low complexity" evidence="2">
    <location>
        <begin position="709"/>
        <end position="723"/>
    </location>
</feature>
<feature type="region of interest" description="Disordered" evidence="2">
    <location>
        <begin position="1"/>
        <end position="29"/>
    </location>
</feature>
<keyword evidence="4" id="KW-1185">Reference proteome</keyword>
<evidence type="ECO:0000256" key="1">
    <source>
        <dbReference type="SAM" id="Coils"/>
    </source>
</evidence>
<feature type="region of interest" description="Disordered" evidence="2">
    <location>
        <begin position="775"/>
        <end position="799"/>
    </location>
</feature>
<feature type="compositionally biased region" description="Basic and acidic residues" evidence="2">
    <location>
        <begin position="438"/>
        <end position="454"/>
    </location>
</feature>
<dbReference type="Proteomes" id="UP000297814">
    <property type="component" value="Unassembled WGS sequence"/>
</dbReference>
<reference evidence="3 4" key="1">
    <citation type="submission" date="2017-12" db="EMBL/GenBank/DDBJ databases">
        <title>Comparative genomics of Botrytis spp.</title>
        <authorList>
            <person name="Valero-Jimenez C.A."/>
            <person name="Tapia P."/>
            <person name="Veloso J."/>
            <person name="Silva-Moreno E."/>
            <person name="Staats M."/>
            <person name="Valdes J.H."/>
            <person name="Van Kan J.A.L."/>
        </authorList>
    </citation>
    <scope>NUCLEOTIDE SEQUENCE [LARGE SCALE GENOMIC DNA]</scope>
    <source>
        <strain evidence="3 4">Bh0001</strain>
    </source>
</reference>
<keyword evidence="1" id="KW-0175">Coiled coil</keyword>
<organism evidence="3 4">
    <name type="scientific">Botrytis hyacinthi</name>
    <dbReference type="NCBI Taxonomy" id="278943"/>
    <lineage>
        <taxon>Eukaryota</taxon>
        <taxon>Fungi</taxon>
        <taxon>Dikarya</taxon>
        <taxon>Ascomycota</taxon>
        <taxon>Pezizomycotina</taxon>
        <taxon>Leotiomycetes</taxon>
        <taxon>Helotiales</taxon>
        <taxon>Sclerotiniaceae</taxon>
        <taxon>Botrytis</taxon>
    </lineage>
</organism>
<feature type="compositionally biased region" description="Acidic residues" evidence="2">
    <location>
        <begin position="589"/>
        <end position="598"/>
    </location>
</feature>
<feature type="compositionally biased region" description="Polar residues" evidence="2">
    <location>
        <begin position="17"/>
        <end position="29"/>
    </location>
</feature>
<feature type="compositionally biased region" description="Polar residues" evidence="2">
    <location>
        <begin position="675"/>
        <end position="684"/>
    </location>
</feature>
<accession>A0A4Z1GFE1</accession>
<feature type="region of interest" description="Disordered" evidence="2">
    <location>
        <begin position="514"/>
        <end position="725"/>
    </location>
</feature>
<feature type="compositionally biased region" description="Basic and acidic residues" evidence="2">
    <location>
        <begin position="88"/>
        <end position="101"/>
    </location>
</feature>
<feature type="compositionally biased region" description="Basic and acidic residues" evidence="2">
    <location>
        <begin position="619"/>
        <end position="634"/>
    </location>
</feature>
<feature type="coiled-coil region" evidence="1">
    <location>
        <begin position="321"/>
        <end position="362"/>
    </location>
</feature>
<feature type="region of interest" description="Disordered" evidence="2">
    <location>
        <begin position="426"/>
        <end position="476"/>
    </location>
</feature>
<gene>
    <name evidence="3" type="ORF">BHYA_0295g00030</name>
</gene>
<feature type="compositionally biased region" description="Low complexity" evidence="2">
    <location>
        <begin position="56"/>
        <end position="65"/>
    </location>
</feature>
<protein>
    <submittedName>
        <fullName evidence="3">Uncharacterized protein</fullName>
    </submittedName>
</protein>
<proteinExistence type="predicted"/>
<feature type="compositionally biased region" description="Low complexity" evidence="2">
    <location>
        <begin position="775"/>
        <end position="784"/>
    </location>
</feature>
<evidence type="ECO:0000313" key="3">
    <source>
        <dbReference type="EMBL" id="TGO32693.1"/>
    </source>
</evidence>
<dbReference type="AlphaFoldDB" id="A0A4Z1GFE1"/>